<dbReference type="GeneID" id="10821994"/>
<comment type="pathway">
    <text evidence="6">Cofactor biosynthesis; NAD(+) biosynthesis; iminoaspartate from L-aspartate (dehydrogenase route): step 1/1.</text>
</comment>
<dbReference type="Pfam" id="PF01958">
    <property type="entry name" value="Asp_DH_C"/>
    <property type="match status" value="1"/>
</dbReference>
<evidence type="ECO:0000256" key="5">
    <source>
        <dbReference type="ARBA" id="ARBA00023027"/>
    </source>
</evidence>
<evidence type="ECO:0000259" key="7">
    <source>
        <dbReference type="Pfam" id="PF01958"/>
    </source>
</evidence>
<dbReference type="SUPFAM" id="SSF55347">
    <property type="entry name" value="Glyceraldehyde-3-phosphate dehydrogenase-like, C-terminal domain"/>
    <property type="match status" value="1"/>
</dbReference>
<dbReference type="PIRSF" id="PIRSF005227">
    <property type="entry name" value="Asp_dh_NAD_syn"/>
    <property type="match status" value="1"/>
</dbReference>
<evidence type="ECO:0000313" key="9">
    <source>
        <dbReference type="EMBL" id="AEH60264.1"/>
    </source>
</evidence>
<dbReference type="AlphaFoldDB" id="F7XPD6"/>
<dbReference type="InterPro" id="IPR002811">
    <property type="entry name" value="Asp_DH"/>
</dbReference>
<dbReference type="EMBL" id="CP002101">
    <property type="protein sequence ID" value="AEH60264.1"/>
    <property type="molecule type" value="Genomic_DNA"/>
</dbReference>
<comment type="similarity">
    <text evidence="1 6">Belongs to the L-aspartate dehydrogenase family.</text>
</comment>
<sequence length="271" mass="29305">MLKIGIVGCGAIGSQICKSIDADSDDIQIYAVYDHNIDFVYALKEKLKHMKPEFLTIEEMVEHVDLVVESASQKSVSKIIPPALKAGCDVMIMSIGALADSDFREYIYGLARNYNCRIYLPSGSITGIDGLKSAMSGEIYSVTLTTKKPPSGLTGAPYILENEIDLESIESETLIFEGNAAKAVESFPANVNVAATLSIAGIGFERTTVRIVADPHISRNIHEIEVEGEFGKFITRTENIPSPTNPKTSYLASLSAIATLKKIVSPLQIGT</sequence>
<name>F7XPD6_METZD</name>
<evidence type="ECO:0000259" key="8">
    <source>
        <dbReference type="Pfam" id="PF03447"/>
    </source>
</evidence>
<dbReference type="PANTHER" id="PTHR31873:SF6">
    <property type="entry name" value="ASPARTATE DEHYDROGENASE DOMAIN-CONTAINING PROTEIN"/>
    <property type="match status" value="1"/>
</dbReference>
<comment type="catalytic activity">
    <reaction evidence="6">
        <text>L-aspartate + NADP(+) + H2O = oxaloacetate + NH4(+) + NADPH + H(+)</text>
        <dbReference type="Rhea" id="RHEA:11784"/>
        <dbReference type="ChEBI" id="CHEBI:15377"/>
        <dbReference type="ChEBI" id="CHEBI:15378"/>
        <dbReference type="ChEBI" id="CHEBI:16452"/>
        <dbReference type="ChEBI" id="CHEBI:28938"/>
        <dbReference type="ChEBI" id="CHEBI:29991"/>
        <dbReference type="ChEBI" id="CHEBI:57783"/>
        <dbReference type="ChEBI" id="CHEBI:58349"/>
        <dbReference type="EC" id="1.4.1.21"/>
    </reaction>
</comment>
<dbReference type="GO" id="GO:0051287">
    <property type="term" value="F:NAD binding"/>
    <property type="evidence" value="ECO:0007669"/>
    <property type="project" value="UniProtKB-UniRule"/>
</dbReference>
<dbReference type="KEGG" id="mzh:Mzhil_0389"/>
<keyword evidence="10" id="KW-1185">Reference proteome</keyword>
<feature type="active site" evidence="6">
    <location>
        <position position="222"/>
    </location>
</feature>
<dbReference type="RefSeq" id="WP_013897703.1">
    <property type="nucleotide sequence ID" value="NC_015676.1"/>
</dbReference>
<dbReference type="NCBIfam" id="NF009830">
    <property type="entry name" value="PRK13304.1"/>
    <property type="match status" value="1"/>
</dbReference>
<feature type="binding site" evidence="6">
    <location>
        <position position="192"/>
    </location>
    <ligand>
        <name>NAD(+)</name>
        <dbReference type="ChEBI" id="CHEBI:57540"/>
    </ligand>
</feature>
<keyword evidence="4 6" id="KW-0560">Oxidoreductase</keyword>
<gene>
    <name evidence="6" type="primary">nadX</name>
    <name evidence="9" type="ordered locus">Mzhil_0389</name>
</gene>
<evidence type="ECO:0000256" key="1">
    <source>
        <dbReference type="ARBA" id="ARBA00008331"/>
    </source>
</evidence>
<dbReference type="UniPathway" id="UPA00253">
    <property type="reaction ID" value="UER00456"/>
</dbReference>
<dbReference type="SUPFAM" id="SSF51735">
    <property type="entry name" value="NAD(P)-binding Rossmann-fold domains"/>
    <property type="match status" value="1"/>
</dbReference>
<evidence type="ECO:0000256" key="3">
    <source>
        <dbReference type="ARBA" id="ARBA00022857"/>
    </source>
</evidence>
<dbReference type="OrthoDB" id="15415at2157"/>
<dbReference type="Pfam" id="PF03447">
    <property type="entry name" value="NAD_binding_3"/>
    <property type="match status" value="1"/>
</dbReference>
<dbReference type="GO" id="GO:0016639">
    <property type="term" value="F:oxidoreductase activity, acting on the CH-NH2 group of donors, NAD or NADP as acceptor"/>
    <property type="evidence" value="ECO:0007669"/>
    <property type="project" value="UniProtKB-UniRule"/>
</dbReference>
<comment type="catalytic activity">
    <reaction evidence="6">
        <text>L-aspartate + NAD(+) + H2O = oxaloacetate + NH4(+) + NADH + H(+)</text>
        <dbReference type="Rhea" id="RHEA:11788"/>
        <dbReference type="ChEBI" id="CHEBI:15377"/>
        <dbReference type="ChEBI" id="CHEBI:15378"/>
        <dbReference type="ChEBI" id="CHEBI:16452"/>
        <dbReference type="ChEBI" id="CHEBI:28938"/>
        <dbReference type="ChEBI" id="CHEBI:29991"/>
        <dbReference type="ChEBI" id="CHEBI:57540"/>
        <dbReference type="ChEBI" id="CHEBI:57945"/>
        <dbReference type="EC" id="1.4.1.21"/>
    </reaction>
</comment>
<dbReference type="GO" id="GO:0050661">
    <property type="term" value="F:NADP binding"/>
    <property type="evidence" value="ECO:0007669"/>
    <property type="project" value="UniProtKB-UniRule"/>
</dbReference>
<keyword evidence="2 6" id="KW-0662">Pyridine nucleotide biosynthesis</keyword>
<dbReference type="GO" id="GO:0009435">
    <property type="term" value="P:NAD+ biosynthetic process"/>
    <property type="evidence" value="ECO:0007669"/>
    <property type="project" value="UniProtKB-UniRule"/>
</dbReference>
<dbReference type="GO" id="GO:0033735">
    <property type="term" value="F:aspartate dehydrogenase [NAD(P)+] activity"/>
    <property type="evidence" value="ECO:0007669"/>
    <property type="project" value="UniProtKB-EC"/>
</dbReference>
<dbReference type="Gene3D" id="3.30.360.10">
    <property type="entry name" value="Dihydrodipicolinate Reductase, domain 2"/>
    <property type="match status" value="1"/>
</dbReference>
<dbReference type="InterPro" id="IPR022487">
    <property type="entry name" value="Asp_DH_arc"/>
</dbReference>
<keyword evidence="5 6" id="KW-0520">NAD</keyword>
<evidence type="ECO:0000256" key="6">
    <source>
        <dbReference type="HAMAP-Rule" id="MF_01265"/>
    </source>
</evidence>
<dbReference type="InterPro" id="IPR036291">
    <property type="entry name" value="NAD(P)-bd_dom_sf"/>
</dbReference>
<dbReference type="NCBIfam" id="TIGR03855">
    <property type="entry name" value="NAD_NadX"/>
    <property type="match status" value="1"/>
</dbReference>
<proteinExistence type="inferred from homology"/>
<feature type="domain" description="Aspartate/homoserine dehydrogenase NAD-binding" evidence="8">
    <location>
        <begin position="8"/>
        <end position="121"/>
    </location>
</feature>
<comment type="function">
    <text evidence="6">Specifically catalyzes the NAD or NADP-dependent dehydrogenation of L-aspartate to iminoaspartate.</text>
</comment>
<dbReference type="InterPro" id="IPR011182">
    <property type="entry name" value="L-Asp_DH"/>
</dbReference>
<dbReference type="STRING" id="679901.Mzhil_0389"/>
<feature type="domain" description="Aspartate dehydrogenase" evidence="7">
    <location>
        <begin position="170"/>
        <end position="257"/>
    </location>
</feature>
<dbReference type="InterPro" id="IPR005106">
    <property type="entry name" value="Asp/hSer_DH_NAD-bd"/>
</dbReference>
<dbReference type="Proteomes" id="UP000006622">
    <property type="component" value="Chromosome"/>
</dbReference>
<comment type="miscellaneous">
    <text evidence="6">The iminoaspartate product is unstable in aqueous solution and can decompose to oxaloacetate and ammonia.</text>
</comment>
<evidence type="ECO:0000256" key="4">
    <source>
        <dbReference type="ARBA" id="ARBA00023002"/>
    </source>
</evidence>
<dbReference type="EC" id="1.4.1.21" evidence="6"/>
<dbReference type="InterPro" id="IPR020626">
    <property type="entry name" value="Asp_DH_prok"/>
</dbReference>
<dbReference type="NCBIfam" id="NF009828">
    <property type="entry name" value="PRK13303.1-3"/>
    <property type="match status" value="1"/>
</dbReference>
<dbReference type="PANTHER" id="PTHR31873">
    <property type="entry name" value="L-ASPARTATE DEHYDROGENASE-RELATED"/>
    <property type="match status" value="1"/>
</dbReference>
<dbReference type="HAMAP" id="MF_01265">
    <property type="entry name" value="NadX"/>
    <property type="match status" value="1"/>
</dbReference>
<protein>
    <recommendedName>
        <fullName evidence="6">L-aspartate dehydrogenase</fullName>
        <ecNumber evidence="6">1.4.1.21</ecNumber>
    </recommendedName>
</protein>
<dbReference type="HOGENOM" id="CLU_089550_0_0_2"/>
<accession>F7XPD6</accession>
<dbReference type="Gene3D" id="3.40.50.720">
    <property type="entry name" value="NAD(P)-binding Rossmann-like Domain"/>
    <property type="match status" value="1"/>
</dbReference>
<dbReference type="NCBIfam" id="NF009829">
    <property type="entry name" value="PRK13303.1-4"/>
    <property type="match status" value="1"/>
</dbReference>
<evidence type="ECO:0000313" key="10">
    <source>
        <dbReference type="Proteomes" id="UP000006622"/>
    </source>
</evidence>
<organism evidence="9 10">
    <name type="scientific">Methanosalsum zhilinae (strain DSM 4017 / NBRC 107636 / OCM 62 / WeN5)</name>
    <name type="common">Methanohalophilus zhilinae</name>
    <dbReference type="NCBI Taxonomy" id="679901"/>
    <lineage>
        <taxon>Archaea</taxon>
        <taxon>Methanobacteriati</taxon>
        <taxon>Methanobacteriota</taxon>
        <taxon>Stenosarchaea group</taxon>
        <taxon>Methanomicrobia</taxon>
        <taxon>Methanosarcinales</taxon>
        <taxon>Methanosarcinaceae</taxon>
        <taxon>Methanosalsum</taxon>
    </lineage>
</organism>
<comment type="caution">
    <text evidence="6">Lacks conserved residue(s) required for the propagation of feature annotation.</text>
</comment>
<reference evidence="9 10" key="1">
    <citation type="submission" date="2010-07" db="EMBL/GenBank/DDBJ databases">
        <title>The complete genome of Methanosalsum zhilinae DSM 4017.</title>
        <authorList>
            <consortium name="US DOE Joint Genome Institute (JGI-PGF)"/>
            <person name="Lucas S."/>
            <person name="Copeland A."/>
            <person name="Lapidus A."/>
            <person name="Glavina del Rio T."/>
            <person name="Dalin E."/>
            <person name="Tice H."/>
            <person name="Bruce D."/>
            <person name="Goodwin L."/>
            <person name="Pitluck S."/>
            <person name="Kyrpides N."/>
            <person name="Mavromatis K."/>
            <person name="Ovchinnikova G."/>
            <person name="Daligault H."/>
            <person name="Detter J.C."/>
            <person name="Han C."/>
            <person name="Tapia R."/>
            <person name="Larimer F."/>
            <person name="Land M."/>
            <person name="Hauser L."/>
            <person name="Markowitz V."/>
            <person name="Cheng J.-F."/>
            <person name="Hugenholtz P."/>
            <person name="Woyke T."/>
            <person name="Wu D."/>
            <person name="Spring S."/>
            <person name="Schueler E."/>
            <person name="Brambilla E."/>
            <person name="Klenk H.-P."/>
            <person name="Eisen J.A."/>
        </authorList>
    </citation>
    <scope>NUCLEOTIDE SEQUENCE [LARGE SCALE GENOMIC DNA]</scope>
    <source>
        <strain evidence="10">DSM 4017 / NBRC 107636 / OCM 62 / WeN5</strain>
    </source>
</reference>
<keyword evidence="3 6" id="KW-0521">NADP</keyword>
<evidence type="ECO:0000256" key="2">
    <source>
        <dbReference type="ARBA" id="ARBA00022642"/>
    </source>
</evidence>